<evidence type="ECO:0000256" key="1">
    <source>
        <dbReference type="ARBA" id="ARBA00004167"/>
    </source>
</evidence>
<keyword evidence="5 6" id="KW-0472">Membrane</keyword>
<name>A0A3P8KFX2_RAOTE</name>
<dbReference type="AlphaFoldDB" id="A0A3P8KFX2"/>
<evidence type="ECO:0000313" key="8">
    <source>
        <dbReference type="Proteomes" id="UP000274346"/>
    </source>
</evidence>
<dbReference type="PANTHER" id="PTHR39583:SF3">
    <property type="entry name" value="PREPILIN PEPTIDASE-DEPENDENT PROTEIN B"/>
    <property type="match status" value="1"/>
</dbReference>
<keyword evidence="4 6" id="KW-1133">Transmembrane helix</keyword>
<proteinExistence type="predicted"/>
<keyword evidence="2" id="KW-0488">Methylation</keyword>
<dbReference type="Pfam" id="PF07963">
    <property type="entry name" value="N_methyl"/>
    <property type="match status" value="1"/>
</dbReference>
<dbReference type="PIRSF" id="PIRSF004525">
    <property type="entry name" value="Pilin_peptidase-dep_B_prd"/>
    <property type="match status" value="1"/>
</dbReference>
<dbReference type="EMBL" id="LR131271">
    <property type="protein sequence ID" value="VDR24991.1"/>
    <property type="molecule type" value="Genomic_DNA"/>
</dbReference>
<dbReference type="InterPro" id="IPR051621">
    <property type="entry name" value="T2SS_protein_J"/>
</dbReference>
<protein>
    <submittedName>
        <fullName evidence="7">Type II secretory pathway, component PulJ</fullName>
    </submittedName>
</protein>
<dbReference type="InterPro" id="IPR012902">
    <property type="entry name" value="N_methyl_site"/>
</dbReference>
<evidence type="ECO:0000256" key="6">
    <source>
        <dbReference type="SAM" id="Phobius"/>
    </source>
</evidence>
<dbReference type="GO" id="GO:0015628">
    <property type="term" value="P:protein secretion by the type II secretion system"/>
    <property type="evidence" value="ECO:0007669"/>
    <property type="project" value="TreeGrafter"/>
</dbReference>
<dbReference type="PANTHER" id="PTHR39583">
    <property type="entry name" value="TYPE II SECRETION SYSTEM PROTEIN J-RELATED"/>
    <property type="match status" value="1"/>
</dbReference>
<dbReference type="Proteomes" id="UP000274346">
    <property type="component" value="Chromosome"/>
</dbReference>
<comment type="subcellular location">
    <subcellularLocation>
        <location evidence="1">Membrane</location>
        <topology evidence="1">Single-pass membrane protein</topology>
    </subcellularLocation>
</comment>
<dbReference type="NCBIfam" id="TIGR02532">
    <property type="entry name" value="IV_pilin_GFxxxE"/>
    <property type="match status" value="1"/>
</dbReference>
<evidence type="ECO:0000256" key="3">
    <source>
        <dbReference type="ARBA" id="ARBA00022692"/>
    </source>
</evidence>
<evidence type="ECO:0000313" key="7">
    <source>
        <dbReference type="EMBL" id="VDR24991.1"/>
    </source>
</evidence>
<accession>A0A3P8KFX2</accession>
<dbReference type="KEGG" id="rtg:NCTC13098_01292"/>
<sequence length="187" mass="20314">MSVDARGFSLPETLIAMAIGSVLLLGTARFLPALQRQVLKQTQQQALDNELWQRLYTVAKHLQRAGYCRGSCVGQPLQIAGSGDCVIVRWDSASDGVWNTSPEAMSDATGFRLRNGALETRRGAASCAEQGWERMTNPGAIEVTHFQVKRLDITGFAPELSIVLAARSTRDPGITAQAEYSVTGYNL</sequence>
<feature type="transmembrane region" description="Helical" evidence="6">
    <location>
        <begin position="14"/>
        <end position="31"/>
    </location>
</feature>
<evidence type="ECO:0000256" key="5">
    <source>
        <dbReference type="ARBA" id="ARBA00023136"/>
    </source>
</evidence>
<gene>
    <name evidence="7" type="ORF">NCTC13098_01292</name>
</gene>
<reference evidence="7 8" key="1">
    <citation type="submission" date="2018-12" db="EMBL/GenBank/DDBJ databases">
        <authorList>
            <consortium name="Pathogen Informatics"/>
        </authorList>
    </citation>
    <scope>NUCLEOTIDE SEQUENCE [LARGE SCALE GENOMIC DNA]</scope>
    <source>
        <strain evidence="7 8">NCTC13098</strain>
    </source>
</reference>
<evidence type="ECO:0000256" key="4">
    <source>
        <dbReference type="ARBA" id="ARBA00022989"/>
    </source>
</evidence>
<dbReference type="PROSITE" id="PS00409">
    <property type="entry name" value="PROKAR_NTER_METHYL"/>
    <property type="match status" value="1"/>
</dbReference>
<evidence type="ECO:0000256" key="2">
    <source>
        <dbReference type="ARBA" id="ARBA00022481"/>
    </source>
</evidence>
<dbReference type="InterPro" id="IPR016419">
    <property type="entry name" value="Prepilin_Pept-dep_B_prd"/>
</dbReference>
<dbReference type="GO" id="GO:0016020">
    <property type="term" value="C:membrane"/>
    <property type="evidence" value="ECO:0007669"/>
    <property type="project" value="UniProtKB-SubCell"/>
</dbReference>
<dbReference type="NCBIfam" id="NF007848">
    <property type="entry name" value="PRK10557.1"/>
    <property type="match status" value="1"/>
</dbReference>
<keyword evidence="3 6" id="KW-0812">Transmembrane</keyword>
<organism evidence="7 8">
    <name type="scientific">Raoultella terrigena</name>
    <name type="common">Klebsiella terrigena</name>
    <dbReference type="NCBI Taxonomy" id="577"/>
    <lineage>
        <taxon>Bacteria</taxon>
        <taxon>Pseudomonadati</taxon>
        <taxon>Pseudomonadota</taxon>
        <taxon>Gammaproteobacteria</taxon>
        <taxon>Enterobacterales</taxon>
        <taxon>Enterobacteriaceae</taxon>
        <taxon>Klebsiella/Raoultella group</taxon>
        <taxon>Raoultella</taxon>
    </lineage>
</organism>